<dbReference type="SUPFAM" id="SSF81464">
    <property type="entry name" value="Cytochrome c oxidase subunit II-like, transmembrane region"/>
    <property type="match status" value="1"/>
</dbReference>
<comment type="caution">
    <text evidence="16">The sequence shown here is derived from an EMBL/GenBank/DDBJ whole genome shotgun (WGS) entry which is preliminary data.</text>
</comment>
<accession>A0A5B0DQP3</accession>
<feature type="domain" description="Cytochrome oxidase subunit II transmembrane region profile" evidence="15">
    <location>
        <begin position="1"/>
        <end position="67"/>
    </location>
</feature>
<evidence type="ECO:0000256" key="1">
    <source>
        <dbReference type="ARBA" id="ARBA00004651"/>
    </source>
</evidence>
<keyword evidence="6 13" id="KW-0812">Transmembrane</keyword>
<dbReference type="GO" id="GO:0004129">
    <property type="term" value="F:cytochrome-c oxidase activity"/>
    <property type="evidence" value="ECO:0007669"/>
    <property type="project" value="InterPro"/>
</dbReference>
<dbReference type="Proteomes" id="UP000324738">
    <property type="component" value="Unassembled WGS sequence"/>
</dbReference>
<evidence type="ECO:0000256" key="10">
    <source>
        <dbReference type="ARBA" id="ARBA00023002"/>
    </source>
</evidence>
<protein>
    <submittedName>
        <fullName evidence="16">Cytochrome ubiquinol oxidase subunit II</fullName>
    </submittedName>
</protein>
<evidence type="ECO:0000313" key="16">
    <source>
        <dbReference type="EMBL" id="KAA0969104.1"/>
    </source>
</evidence>
<keyword evidence="5" id="KW-0679">Respiratory chain</keyword>
<keyword evidence="4" id="KW-1003">Cell membrane</keyword>
<dbReference type="PROSITE" id="PS50857">
    <property type="entry name" value="COX2_CUA"/>
    <property type="match status" value="1"/>
</dbReference>
<evidence type="ECO:0000259" key="15">
    <source>
        <dbReference type="PROSITE" id="PS50999"/>
    </source>
</evidence>
<dbReference type="GO" id="GO:0042773">
    <property type="term" value="P:ATP synthesis coupled electron transport"/>
    <property type="evidence" value="ECO:0007669"/>
    <property type="project" value="TreeGrafter"/>
</dbReference>
<dbReference type="AlphaFoldDB" id="A0A5B0DQP3"/>
<keyword evidence="17" id="KW-1185">Reference proteome</keyword>
<keyword evidence="9 13" id="KW-1133">Transmembrane helix</keyword>
<evidence type="ECO:0000256" key="6">
    <source>
        <dbReference type="ARBA" id="ARBA00022692"/>
    </source>
</evidence>
<feature type="compositionally biased region" description="Basic and acidic residues" evidence="12">
    <location>
        <begin position="234"/>
        <end position="243"/>
    </location>
</feature>
<dbReference type="PANTHER" id="PTHR22888:SF18">
    <property type="entry name" value="CYTOCHROME BO(3) UBIQUINOL OXIDASE SUBUNIT 2"/>
    <property type="match status" value="1"/>
</dbReference>
<gene>
    <name evidence="16" type="ORF">FPY71_16120</name>
</gene>
<comment type="subcellular location">
    <subcellularLocation>
        <location evidence="1">Cell membrane</location>
        <topology evidence="1">Multi-pass membrane protein</topology>
    </subcellularLocation>
</comment>
<feature type="transmembrane region" description="Helical" evidence="13">
    <location>
        <begin position="40"/>
        <end position="59"/>
    </location>
</feature>
<evidence type="ECO:0000256" key="3">
    <source>
        <dbReference type="ARBA" id="ARBA00022448"/>
    </source>
</evidence>
<evidence type="ECO:0000256" key="5">
    <source>
        <dbReference type="ARBA" id="ARBA00022660"/>
    </source>
</evidence>
<evidence type="ECO:0000256" key="12">
    <source>
        <dbReference type="SAM" id="MobiDB-lite"/>
    </source>
</evidence>
<dbReference type="PROSITE" id="PS50999">
    <property type="entry name" value="COX2_TM"/>
    <property type="match status" value="1"/>
</dbReference>
<reference evidence="16 17" key="1">
    <citation type="submission" date="2019-08" db="EMBL/GenBank/DDBJ databases">
        <title>Aureimonas fodiniaquatilis sp. nov., isolated from a coal mine wastewater.</title>
        <authorList>
            <person name="Kim W."/>
        </authorList>
    </citation>
    <scope>NUCLEOTIDE SEQUENCE [LARGE SCALE GENOMIC DNA]</scope>
    <source>
        <strain evidence="16 17">CAU 1482</strain>
    </source>
</reference>
<dbReference type="GO" id="GO:0005507">
    <property type="term" value="F:copper ion binding"/>
    <property type="evidence" value="ECO:0007669"/>
    <property type="project" value="InterPro"/>
</dbReference>
<dbReference type="InterPro" id="IPR010514">
    <property type="entry name" value="COX_ARM"/>
</dbReference>
<keyword evidence="7" id="KW-0732">Signal</keyword>
<comment type="similarity">
    <text evidence="2">Belongs to the cytochrome c oxidase subunit 2 family.</text>
</comment>
<keyword evidence="3" id="KW-0813">Transport</keyword>
<feature type="region of interest" description="Disordered" evidence="12">
    <location>
        <begin position="230"/>
        <end position="261"/>
    </location>
</feature>
<proteinExistence type="inferred from homology"/>
<dbReference type="InterPro" id="IPR008972">
    <property type="entry name" value="Cupredoxin"/>
</dbReference>
<dbReference type="Pfam" id="PF06481">
    <property type="entry name" value="COX_ARM"/>
    <property type="match status" value="1"/>
</dbReference>
<sequence>MMLVLVPIFIAVPILLIRYRRGGKGAYRPKWEFNATVEATIWGFPVVIVAFLGIALWSYTFKFDPYKPLGEDPLEVEVVTLDWKFLFLYPQQGIATIDYLAIPEGRPVTLRLTSGTVMQSFMVPQLAGQIYTMAGMQTQLNFLADAAGEYVGRNTQYNGTGFATQSFTTAVLAPDDFTQWVESQKTSGTTLDWAGYSELTKPSVTQDPVFYSGFEEGLFRRIVASFSPSMVDTPHSHGAHDQPHGAGEAAPHQHGTMGAQQ</sequence>
<dbReference type="Gene3D" id="2.60.40.420">
    <property type="entry name" value="Cupredoxins - blue copper proteins"/>
    <property type="match status" value="1"/>
</dbReference>
<dbReference type="OrthoDB" id="9783445at2"/>
<evidence type="ECO:0000256" key="2">
    <source>
        <dbReference type="ARBA" id="ARBA00007866"/>
    </source>
</evidence>
<evidence type="ECO:0000256" key="7">
    <source>
        <dbReference type="ARBA" id="ARBA00022729"/>
    </source>
</evidence>
<keyword evidence="10" id="KW-0560">Oxidoreductase</keyword>
<dbReference type="Gene3D" id="1.10.287.90">
    <property type="match status" value="1"/>
</dbReference>
<organism evidence="16 17">
    <name type="scientific">Aureimonas fodinaquatilis</name>
    <dbReference type="NCBI Taxonomy" id="2565783"/>
    <lineage>
        <taxon>Bacteria</taxon>
        <taxon>Pseudomonadati</taxon>
        <taxon>Pseudomonadota</taxon>
        <taxon>Alphaproteobacteria</taxon>
        <taxon>Hyphomicrobiales</taxon>
        <taxon>Aurantimonadaceae</taxon>
        <taxon>Aureimonas</taxon>
    </lineage>
</organism>
<evidence type="ECO:0000256" key="9">
    <source>
        <dbReference type="ARBA" id="ARBA00022989"/>
    </source>
</evidence>
<dbReference type="InterPro" id="IPR036257">
    <property type="entry name" value="Cyt_c_oxidase_su2_TM_sf"/>
</dbReference>
<evidence type="ECO:0000256" key="8">
    <source>
        <dbReference type="ARBA" id="ARBA00022982"/>
    </source>
</evidence>
<keyword evidence="8" id="KW-0249">Electron transport</keyword>
<name>A0A5B0DQP3_9HYPH</name>
<feature type="domain" description="Cytochrome oxidase subunit II copper A binding" evidence="14">
    <location>
        <begin position="71"/>
        <end position="183"/>
    </location>
</feature>
<evidence type="ECO:0000256" key="4">
    <source>
        <dbReference type="ARBA" id="ARBA00022475"/>
    </source>
</evidence>
<dbReference type="EMBL" id="VTWH01000004">
    <property type="protein sequence ID" value="KAA0969104.1"/>
    <property type="molecule type" value="Genomic_DNA"/>
</dbReference>
<dbReference type="GO" id="GO:0009486">
    <property type="term" value="F:cytochrome bo3 ubiquinol oxidase activity"/>
    <property type="evidence" value="ECO:0007669"/>
    <property type="project" value="InterPro"/>
</dbReference>
<dbReference type="PANTHER" id="PTHR22888">
    <property type="entry name" value="CYTOCHROME C OXIDASE, SUBUNIT II"/>
    <property type="match status" value="1"/>
</dbReference>
<evidence type="ECO:0000256" key="11">
    <source>
        <dbReference type="ARBA" id="ARBA00023136"/>
    </source>
</evidence>
<evidence type="ECO:0000256" key="13">
    <source>
        <dbReference type="SAM" id="Phobius"/>
    </source>
</evidence>
<dbReference type="InterPro" id="IPR002429">
    <property type="entry name" value="CcO_II-like_C"/>
</dbReference>
<dbReference type="InterPro" id="IPR034227">
    <property type="entry name" value="CuRO_UO_II"/>
</dbReference>
<dbReference type="InterPro" id="IPR045187">
    <property type="entry name" value="CcO_II"/>
</dbReference>
<keyword evidence="11 13" id="KW-0472">Membrane</keyword>
<dbReference type="CDD" id="cd04212">
    <property type="entry name" value="CuRO_UO_II"/>
    <property type="match status" value="1"/>
</dbReference>
<evidence type="ECO:0000313" key="17">
    <source>
        <dbReference type="Proteomes" id="UP000324738"/>
    </source>
</evidence>
<dbReference type="InterPro" id="IPR011759">
    <property type="entry name" value="Cyt_c_oxidase_su2_TM_dom"/>
</dbReference>
<dbReference type="SUPFAM" id="SSF49503">
    <property type="entry name" value="Cupredoxins"/>
    <property type="match status" value="1"/>
</dbReference>
<evidence type="ECO:0000259" key="14">
    <source>
        <dbReference type="PROSITE" id="PS50857"/>
    </source>
</evidence>
<dbReference type="GO" id="GO:0005886">
    <property type="term" value="C:plasma membrane"/>
    <property type="evidence" value="ECO:0007669"/>
    <property type="project" value="UniProtKB-SubCell"/>
</dbReference>